<gene>
    <name evidence="6" type="primary">fabD</name>
    <name evidence="6" type="ORF">NKE59_01845</name>
</gene>
<accession>A0AAU8A3F4</accession>
<keyword evidence="2 6" id="KW-0808">Transferase</keyword>
<dbReference type="AlphaFoldDB" id="A0AAU8A3F4"/>
<dbReference type="InterPro" id="IPR016036">
    <property type="entry name" value="Malonyl_transacylase_ACP-bd"/>
</dbReference>
<dbReference type="Gene3D" id="3.40.366.10">
    <property type="entry name" value="Malonyl-Coenzyme A Acyl Carrier Protein, domain 2"/>
    <property type="match status" value="1"/>
</dbReference>
<dbReference type="InterPro" id="IPR014043">
    <property type="entry name" value="Acyl_transferase_dom"/>
</dbReference>
<dbReference type="SUPFAM" id="SSF52151">
    <property type="entry name" value="FabD/lysophospholipase-like"/>
    <property type="match status" value="1"/>
</dbReference>
<dbReference type="InterPro" id="IPR014179">
    <property type="entry name" value="PfaD-like_TIM-barrel"/>
</dbReference>
<evidence type="ECO:0000259" key="5">
    <source>
        <dbReference type="SMART" id="SM00827"/>
    </source>
</evidence>
<feature type="domain" description="Malonyl-CoA:ACP transacylase (MAT)" evidence="5">
    <location>
        <begin position="1"/>
        <end position="282"/>
    </location>
</feature>
<name>A0AAU8A3F4_9BURK</name>
<dbReference type="Gene3D" id="3.20.20.70">
    <property type="entry name" value="Aldolase class I"/>
    <property type="match status" value="1"/>
</dbReference>
<dbReference type="SUPFAM" id="SSF55048">
    <property type="entry name" value="Probable ACP-binding domain of malonyl-CoA ACP transacylase"/>
    <property type="match status" value="1"/>
</dbReference>
<dbReference type="CDD" id="cd04742">
    <property type="entry name" value="NPD_FabD"/>
    <property type="match status" value="1"/>
</dbReference>
<dbReference type="SUPFAM" id="SSF51412">
    <property type="entry name" value="Inosine monophosphate dehydrogenase (IMPDH)"/>
    <property type="match status" value="1"/>
</dbReference>
<organism evidence="6">
    <name type="scientific">Polynucleobacter sp. UK-FUSCHL-C3</name>
    <dbReference type="NCBI Taxonomy" id="2955208"/>
    <lineage>
        <taxon>Bacteria</taxon>
        <taxon>Pseudomonadati</taxon>
        <taxon>Pseudomonadota</taxon>
        <taxon>Betaproteobacteria</taxon>
        <taxon>Burkholderiales</taxon>
        <taxon>Burkholderiaceae</taxon>
        <taxon>Polynucleobacter</taxon>
    </lineage>
</organism>
<dbReference type="GO" id="GO:0004314">
    <property type="term" value="F:[acyl-carrier-protein] S-malonyltransferase activity"/>
    <property type="evidence" value="ECO:0007669"/>
    <property type="project" value="UniProtKB-EC"/>
</dbReference>
<dbReference type="InterPro" id="IPR001227">
    <property type="entry name" value="Ac_transferase_dom_sf"/>
</dbReference>
<dbReference type="Pfam" id="PF21607">
    <property type="entry name" value="FabD_helical_ins"/>
    <property type="match status" value="1"/>
</dbReference>
<dbReference type="EC" id="2.3.1.39" evidence="1"/>
<keyword evidence="3 6" id="KW-0012">Acyltransferase</keyword>
<evidence type="ECO:0000313" key="6">
    <source>
        <dbReference type="EMBL" id="XCC58057.1"/>
    </source>
</evidence>
<dbReference type="SMART" id="SM00827">
    <property type="entry name" value="PKS_AT"/>
    <property type="match status" value="1"/>
</dbReference>
<comment type="catalytic activity">
    <reaction evidence="4">
        <text>holo-[ACP] + malonyl-CoA = malonyl-[ACP] + CoA</text>
        <dbReference type="Rhea" id="RHEA:41792"/>
        <dbReference type="Rhea" id="RHEA-COMP:9623"/>
        <dbReference type="Rhea" id="RHEA-COMP:9685"/>
        <dbReference type="ChEBI" id="CHEBI:57287"/>
        <dbReference type="ChEBI" id="CHEBI:57384"/>
        <dbReference type="ChEBI" id="CHEBI:64479"/>
        <dbReference type="ChEBI" id="CHEBI:78449"/>
        <dbReference type="EC" id="2.3.1.39"/>
    </reaction>
</comment>
<proteinExistence type="predicted"/>
<dbReference type="InterPro" id="IPR049489">
    <property type="entry name" value="FabD-like_helical_ins"/>
</dbReference>
<dbReference type="EMBL" id="CP099959">
    <property type="protein sequence ID" value="XCC58057.1"/>
    <property type="molecule type" value="Genomic_DNA"/>
</dbReference>
<dbReference type="InterPro" id="IPR016035">
    <property type="entry name" value="Acyl_Trfase/lysoPLipase"/>
</dbReference>
<reference evidence="6" key="1">
    <citation type="submission" date="2022-06" db="EMBL/GenBank/DDBJ databases">
        <title>New Polynucleobacter species.</title>
        <authorList>
            <person name="Hahn M.W."/>
        </authorList>
    </citation>
    <scope>NUCLEOTIDE SEQUENCE</scope>
    <source>
        <strain evidence="6">UK-FUSCHL-C3</strain>
    </source>
</reference>
<dbReference type="PANTHER" id="PTHR42681">
    <property type="entry name" value="MALONYL-COA-ACYL CARRIER PROTEIN TRANSACYLASE, MITOCHONDRIAL"/>
    <property type="match status" value="1"/>
</dbReference>
<dbReference type="NCBIfam" id="TIGR00128">
    <property type="entry name" value="fabD"/>
    <property type="match status" value="1"/>
</dbReference>
<dbReference type="Gene3D" id="3.30.70.250">
    <property type="entry name" value="Malonyl-CoA ACP transacylase, ACP-binding"/>
    <property type="match status" value="1"/>
</dbReference>
<dbReference type="GO" id="GO:0006633">
    <property type="term" value="P:fatty acid biosynthetic process"/>
    <property type="evidence" value="ECO:0007669"/>
    <property type="project" value="TreeGrafter"/>
</dbReference>
<dbReference type="PANTHER" id="PTHR42681:SF1">
    <property type="entry name" value="MALONYL-COA-ACYL CARRIER PROTEIN TRANSACYLASE, MITOCHONDRIAL"/>
    <property type="match status" value="1"/>
</dbReference>
<protein>
    <recommendedName>
        <fullName evidence="1">[acyl-carrier-protein] S-malonyltransferase</fullName>
        <ecNumber evidence="1">2.3.1.39</ecNumber>
    </recommendedName>
</protein>
<evidence type="ECO:0000256" key="1">
    <source>
        <dbReference type="ARBA" id="ARBA00013258"/>
    </source>
</evidence>
<dbReference type="InterPro" id="IPR004410">
    <property type="entry name" value="Malonyl_CoA-ACP_transAc_FabD"/>
</dbReference>
<dbReference type="InterPro" id="IPR050858">
    <property type="entry name" value="Mal-CoA-ACP_Trans/PKS_FabD"/>
</dbReference>
<dbReference type="InterPro" id="IPR013785">
    <property type="entry name" value="Aldolase_TIM"/>
</dbReference>
<sequence>MGEELFDQFSSLVKSADEILGYSLAELCTNGPNERLVSTSFTQPAIYVVTALSFLDKQRNSSAPDYLLGHSVAEYVALFASGVIDFESGLRIVKKRGELMGQAKAGGMAAVLGLKADEVANVLEQHAVQNVFIANFNTPHQIVLSGLREEVEGTESLFLNSGATHFKMLQVGGAFHTPLMANAQEQFQEFVHQFSFAPPTIPVISNVTSRPHVAGHIAELMVQQITAPVRWSDSIRYVLAKGVGVNDFEEISPAIMPIVKPMVIRTNAEAGPLDLAILAQEELATTQDSQVANERSSISSVYDARSLGSARFCEDFNLKYAYLAGGMYQGIASVDIVVRMAKAGLMAFFGTGGLKIEDIESAILTIQSRIANGSPYGVNFIAHSNFPELEESLVDLLLKHQVRTIEASAFMEVTPSLVRYRAKGLVRQSTGNILALNKIIAKVSRPDVGAQFLSPAPDRIINKLLESNMIDREQAELLSGVPMVDALCVESDSGGHTDQGMPFTLVPAMLRVRDEYQQRYPTFGPIYVGGAGGIGTPEAAAALFVMGVDFILTGSINQCTIEADTSDVVKDLLQAMNVYDTDYAPSGELFELGAKVQVLKKGLFFPARANKLVALYHQYEGIEQIDSQTRQQIEGRYFKRSFDDVFSEVRSAYPSAEIERAERLPKHRMALIFKRYFKDATRWALTGNLEHKVDFQIHCGPALGAFNQWIAGGPLIDWRERHVDDIASLLMQETAALLNKRFLLMHQPRVSH</sequence>
<dbReference type="GO" id="GO:0005829">
    <property type="term" value="C:cytosol"/>
    <property type="evidence" value="ECO:0007669"/>
    <property type="project" value="TreeGrafter"/>
</dbReference>
<dbReference type="NCBIfam" id="TIGR02814">
    <property type="entry name" value="pfaD_fam"/>
    <property type="match status" value="1"/>
</dbReference>
<evidence type="ECO:0000256" key="4">
    <source>
        <dbReference type="ARBA" id="ARBA00048462"/>
    </source>
</evidence>
<evidence type="ECO:0000256" key="3">
    <source>
        <dbReference type="ARBA" id="ARBA00023315"/>
    </source>
</evidence>
<evidence type="ECO:0000256" key="2">
    <source>
        <dbReference type="ARBA" id="ARBA00022679"/>
    </source>
</evidence>
<dbReference type="Pfam" id="PF00698">
    <property type="entry name" value="Acyl_transf_1"/>
    <property type="match status" value="1"/>
</dbReference>